<evidence type="ECO:0000259" key="1">
    <source>
        <dbReference type="Pfam" id="PF12770"/>
    </source>
</evidence>
<proteinExistence type="predicted"/>
<comment type="caution">
    <text evidence="2">The sequence shown here is derived from an EMBL/GenBank/DDBJ whole genome shotgun (WGS) entry which is preliminary data.</text>
</comment>
<reference evidence="2" key="2">
    <citation type="submission" date="2020-01" db="EMBL/GenBank/DDBJ databases">
        <authorList>
            <person name="Campanaro S."/>
        </authorList>
    </citation>
    <scope>NUCLEOTIDE SEQUENCE</scope>
    <source>
        <strain evidence="2">AS06rmzACSIP_7</strain>
    </source>
</reference>
<evidence type="ECO:0000313" key="3">
    <source>
        <dbReference type="Proteomes" id="UP000777265"/>
    </source>
</evidence>
<dbReference type="AlphaFoldDB" id="A0A351U1Z9"/>
<evidence type="ECO:0000313" key="2">
    <source>
        <dbReference type="EMBL" id="NLW34486.1"/>
    </source>
</evidence>
<dbReference type="InterPro" id="IPR024983">
    <property type="entry name" value="CHAT_dom"/>
</dbReference>
<organism evidence="2 3">
    <name type="scientific">Syntrophorhabdus aromaticivorans</name>
    <dbReference type="NCBI Taxonomy" id="328301"/>
    <lineage>
        <taxon>Bacteria</taxon>
        <taxon>Pseudomonadati</taxon>
        <taxon>Thermodesulfobacteriota</taxon>
        <taxon>Syntrophorhabdia</taxon>
        <taxon>Syntrophorhabdales</taxon>
        <taxon>Syntrophorhabdaceae</taxon>
        <taxon>Syntrophorhabdus</taxon>
    </lineage>
</organism>
<name>A0A351U1Z9_9BACT</name>
<sequence length="711" mass="80089">MATKKEAERFYRELDDRRSELQGLLGPLWPEFADLLSSLEQSLAQSNRGQAEWLMDQIIEMALDSPAAAFMRRTLSDVLGYAFAKPPVKCEEDSEPETGVLVEKEELLAKASREYKVYADSPMRGEETPMITRYFNTFFSDETGEEVLSDREPLIQGRSYRLCVEINTEQRGLGKDISPFPDGALKEAWRDQETISLTVTISSHDFDLTLTDRVLYLDLPRTGNSSVVGFRVSPCLSEGRGTIQVDVFYRGYKLQSKLVEAYIVTAPNVTLPADLDKAQTARVTFTTTEHLDLDDLKNLPARVLTVDVSRDQKDNSIDFRFFDRTRGAKDIIACYDTRLQPQALKSALEGVRLQLKTMVTGGASSGTGTMDYQWIVKGDDARLKYWLPQLARAGRYLYRALLPENQGKAEGKDRGERLRAVLEPDTVVQVNPVLGVVTIPWALLYEREIMLDSTTRVCEHYKEHGPAGYECPDRSDPTVVCPYAFWGYRYAIEQLPCWTDGEEGGLPPLVRTISNGQPLRINLNVWRNFRYWRDHVTRIEDSGDVMVFVAEEISQLQKVWKGLGTELDIVYFYCHGGRDEIMKQPYLELSDGRIESLSMESMAPKWPHNPLVFLNGCATGDYGPESYVSLISDFRDAGASGVVGTECPVPELFAEAYAASLLPRIFRGQPVGPAMLDTRRQFLLEEKNPLGLAYTLYAAQEITLATPVAKP</sequence>
<dbReference type="Pfam" id="PF12770">
    <property type="entry name" value="CHAT"/>
    <property type="match status" value="1"/>
</dbReference>
<protein>
    <submittedName>
        <fullName evidence="2">CHAT domain-containing protein</fullName>
    </submittedName>
</protein>
<gene>
    <name evidence="2" type="ORF">GXY80_03240</name>
</gene>
<feature type="domain" description="CHAT" evidence="1">
    <location>
        <begin position="539"/>
        <end position="684"/>
    </location>
</feature>
<reference evidence="2" key="1">
    <citation type="journal article" date="2020" name="Biotechnol. Biofuels">
        <title>New insights from the biogas microbiome by comprehensive genome-resolved metagenomics of nearly 1600 species originating from multiple anaerobic digesters.</title>
        <authorList>
            <person name="Campanaro S."/>
            <person name="Treu L."/>
            <person name="Rodriguez-R L.M."/>
            <person name="Kovalovszki A."/>
            <person name="Ziels R.M."/>
            <person name="Maus I."/>
            <person name="Zhu X."/>
            <person name="Kougias P.G."/>
            <person name="Basile A."/>
            <person name="Luo G."/>
            <person name="Schluter A."/>
            <person name="Konstantinidis K.T."/>
            <person name="Angelidaki I."/>
        </authorList>
    </citation>
    <scope>NUCLEOTIDE SEQUENCE</scope>
    <source>
        <strain evidence="2">AS06rmzACSIP_7</strain>
    </source>
</reference>
<dbReference type="Proteomes" id="UP000777265">
    <property type="component" value="Unassembled WGS sequence"/>
</dbReference>
<dbReference type="EMBL" id="JAAYEE010000057">
    <property type="protein sequence ID" value="NLW34486.1"/>
    <property type="molecule type" value="Genomic_DNA"/>
</dbReference>
<accession>A0A351U1Z9</accession>
<dbReference type="STRING" id="909663.GCA_000512235_02618"/>